<proteinExistence type="predicted"/>
<comment type="caution">
    <text evidence="1">The sequence shown here is derived from an EMBL/GenBank/DDBJ whole genome shotgun (WGS) entry which is preliminary data.</text>
</comment>
<accession>A0A059G9G4</accession>
<dbReference type="RefSeq" id="WP_035536278.1">
    <property type="nucleotide sequence ID" value="NZ_ARYL01000005.1"/>
</dbReference>
<evidence type="ECO:0000313" key="1">
    <source>
        <dbReference type="EMBL" id="KDA03436.1"/>
    </source>
</evidence>
<organism evidence="1 2">
    <name type="scientific">Hyphomonas oceanitis SCH89</name>
    <dbReference type="NCBI Taxonomy" id="1280953"/>
    <lineage>
        <taxon>Bacteria</taxon>
        <taxon>Pseudomonadati</taxon>
        <taxon>Pseudomonadota</taxon>
        <taxon>Alphaproteobacteria</taxon>
        <taxon>Hyphomonadales</taxon>
        <taxon>Hyphomonadaceae</taxon>
        <taxon>Hyphomonas</taxon>
    </lineage>
</organism>
<sequence>MKNPVPIDGSVFSFRTRPFSEFAPPATDRFAAFKVLASNHQFVVVAVQGGIWNAAPTLSDVSVCGILHVRRFLDTGRPAVWGINIEEWKLSEIDEPVLLGALEVSADEIGLAEKIFNFLPGSVISSMDGASMAPEGEWRWVNDRGALEAEREQVRARAAAQRAAQETRMKNRLRGLTWEKLRSETPFERWTTSPPYPSEQFTREARMAIHRACETLQELGPKPKKTDVRKVLRTLVEWFNRADDEAGGVIETEEREDICAALEEIAFVARQESLANEIDEWRTW</sequence>
<dbReference type="PATRIC" id="fig|1280953.3.peg.961"/>
<dbReference type="OrthoDB" id="8439774at2"/>
<dbReference type="EMBL" id="ARYL01000005">
    <property type="protein sequence ID" value="KDA03436.1"/>
    <property type="molecule type" value="Genomic_DNA"/>
</dbReference>
<protein>
    <submittedName>
        <fullName evidence="1">Uncharacterized protein</fullName>
    </submittedName>
</protein>
<keyword evidence="2" id="KW-1185">Reference proteome</keyword>
<evidence type="ECO:0000313" key="2">
    <source>
        <dbReference type="Proteomes" id="UP000024942"/>
    </source>
</evidence>
<dbReference type="AlphaFoldDB" id="A0A059G9G4"/>
<gene>
    <name evidence="1" type="ORF">HOC_04764</name>
</gene>
<name>A0A059G9G4_9PROT</name>
<reference evidence="1 2" key="1">
    <citation type="journal article" date="2014" name="Antonie Van Leeuwenhoek">
        <title>Hyphomonas beringensis sp. nov. and Hyphomonas chukchiensis sp. nov., isolated from surface seawater of the Bering Sea and Chukchi Sea.</title>
        <authorList>
            <person name="Li C."/>
            <person name="Lai Q."/>
            <person name="Li G."/>
            <person name="Dong C."/>
            <person name="Wang J."/>
            <person name="Liao Y."/>
            <person name="Shao Z."/>
        </authorList>
    </citation>
    <scope>NUCLEOTIDE SEQUENCE [LARGE SCALE GENOMIC DNA]</scope>
    <source>
        <strain evidence="1 2">SCH89</strain>
    </source>
</reference>
<dbReference type="Proteomes" id="UP000024942">
    <property type="component" value="Unassembled WGS sequence"/>
</dbReference>
<dbReference type="eggNOG" id="ENOG5033DPH">
    <property type="taxonomic scope" value="Bacteria"/>
</dbReference>